<gene>
    <name evidence="18" type="primary">pgsA2</name>
    <name evidence="18" type="ORF">A6302_02791</name>
</gene>
<evidence type="ECO:0000256" key="14">
    <source>
        <dbReference type="ARBA" id="ARBA00023264"/>
    </source>
</evidence>
<evidence type="ECO:0000256" key="9">
    <source>
        <dbReference type="ARBA" id="ARBA00022692"/>
    </source>
</evidence>
<evidence type="ECO:0000256" key="10">
    <source>
        <dbReference type="ARBA" id="ARBA00022989"/>
    </source>
</evidence>
<dbReference type="RefSeq" id="WP_069307297.1">
    <property type="nucleotide sequence ID" value="NZ_MCRJ01000069.1"/>
</dbReference>
<evidence type="ECO:0000256" key="1">
    <source>
        <dbReference type="ARBA" id="ARBA00004141"/>
    </source>
</evidence>
<dbReference type="InterPro" id="IPR048254">
    <property type="entry name" value="CDP_ALCOHOL_P_TRANSF_CS"/>
</dbReference>
<evidence type="ECO:0000256" key="8">
    <source>
        <dbReference type="ARBA" id="ARBA00022679"/>
    </source>
</evidence>
<dbReference type="InterPro" id="IPR050324">
    <property type="entry name" value="CDP-alcohol_PTase-I"/>
</dbReference>
<dbReference type="FunFam" id="1.20.120.1760:FF:000033">
    <property type="entry name" value="CDP-alcohol phosphatidyltransferase"/>
    <property type="match status" value="1"/>
</dbReference>
<dbReference type="EMBL" id="MCRJ01000069">
    <property type="protein sequence ID" value="ODN69909.1"/>
    <property type="molecule type" value="Genomic_DNA"/>
</dbReference>
<evidence type="ECO:0000256" key="3">
    <source>
        <dbReference type="ARBA" id="ARBA00005189"/>
    </source>
</evidence>
<dbReference type="AlphaFoldDB" id="A0A1E3H0R7"/>
<keyword evidence="12 17" id="KW-0472">Membrane</keyword>
<feature type="transmembrane region" description="Helical" evidence="17">
    <location>
        <begin position="29"/>
        <end position="47"/>
    </location>
</feature>
<keyword evidence="7" id="KW-0444">Lipid biosynthesis</keyword>
<comment type="pathway">
    <text evidence="3">Lipid metabolism.</text>
</comment>
<comment type="pathway">
    <text evidence="2">Phospholipid metabolism; phosphatidylglycerol biosynthesis; phosphatidylglycerol from CDP-diacylglycerol: step 1/2.</text>
</comment>
<feature type="transmembrane region" description="Helical" evidence="17">
    <location>
        <begin position="148"/>
        <end position="168"/>
    </location>
</feature>
<evidence type="ECO:0000313" key="18">
    <source>
        <dbReference type="EMBL" id="ODN69909.1"/>
    </source>
</evidence>
<keyword evidence="13" id="KW-0594">Phospholipid biosynthesis</keyword>
<dbReference type="GO" id="GO:0046474">
    <property type="term" value="P:glycerophospholipid biosynthetic process"/>
    <property type="evidence" value="ECO:0007669"/>
    <property type="project" value="TreeGrafter"/>
</dbReference>
<dbReference type="GO" id="GO:0008444">
    <property type="term" value="F:CDP-diacylglycerol-glycerol-3-phosphate 3-phosphatidyltransferase activity"/>
    <property type="evidence" value="ECO:0007669"/>
    <property type="project" value="UniProtKB-EC"/>
</dbReference>
<dbReference type="Proteomes" id="UP000094622">
    <property type="component" value="Unassembled WGS sequence"/>
</dbReference>
<evidence type="ECO:0000256" key="16">
    <source>
        <dbReference type="RuleBase" id="RU003750"/>
    </source>
</evidence>
<feature type="transmembrane region" description="Helical" evidence="17">
    <location>
        <begin position="96"/>
        <end position="113"/>
    </location>
</feature>
<dbReference type="GO" id="GO:0016020">
    <property type="term" value="C:membrane"/>
    <property type="evidence" value="ECO:0007669"/>
    <property type="project" value="UniProtKB-SubCell"/>
</dbReference>
<dbReference type="Gene3D" id="1.20.120.1760">
    <property type="match status" value="1"/>
</dbReference>
<keyword evidence="9 17" id="KW-0812">Transmembrane</keyword>
<dbReference type="PATRIC" id="fig|1439726.3.peg.2944"/>
<evidence type="ECO:0000256" key="13">
    <source>
        <dbReference type="ARBA" id="ARBA00023209"/>
    </source>
</evidence>
<comment type="caution">
    <text evidence="18">The sequence shown here is derived from an EMBL/GenBank/DDBJ whole genome shotgun (WGS) entry which is preliminary data.</text>
</comment>
<keyword evidence="11" id="KW-0443">Lipid metabolism</keyword>
<evidence type="ECO:0000256" key="2">
    <source>
        <dbReference type="ARBA" id="ARBA00005042"/>
    </source>
</evidence>
<dbReference type="PANTHER" id="PTHR14269">
    <property type="entry name" value="CDP-DIACYLGLYCEROL--GLYCEROL-3-PHOSPHATE 3-PHOSPHATIDYLTRANSFERASE-RELATED"/>
    <property type="match status" value="1"/>
</dbReference>
<dbReference type="InterPro" id="IPR000462">
    <property type="entry name" value="CDP-OH_P_trans"/>
</dbReference>
<evidence type="ECO:0000256" key="4">
    <source>
        <dbReference type="ARBA" id="ARBA00010441"/>
    </source>
</evidence>
<proteinExistence type="inferred from homology"/>
<feature type="transmembrane region" description="Helical" evidence="17">
    <location>
        <begin position="125"/>
        <end position="142"/>
    </location>
</feature>
<dbReference type="PROSITE" id="PS00379">
    <property type="entry name" value="CDP_ALCOHOL_P_TRANSF"/>
    <property type="match status" value="1"/>
</dbReference>
<evidence type="ECO:0000256" key="12">
    <source>
        <dbReference type="ARBA" id="ARBA00023136"/>
    </source>
</evidence>
<dbReference type="OrthoDB" id="9796672at2"/>
<dbReference type="Pfam" id="PF01066">
    <property type="entry name" value="CDP-OH_P_transf"/>
    <property type="match status" value="1"/>
</dbReference>
<evidence type="ECO:0000256" key="17">
    <source>
        <dbReference type="SAM" id="Phobius"/>
    </source>
</evidence>
<comment type="subcellular location">
    <subcellularLocation>
        <location evidence="1">Membrane</location>
        <topology evidence="1">Multi-pass membrane protein</topology>
    </subcellularLocation>
</comment>
<protein>
    <recommendedName>
        <fullName evidence="6">CDP-diacylglycerol--glycerol-3-phosphate 3-phosphatidyltransferase</fullName>
        <ecNumber evidence="5">2.7.8.5</ecNumber>
    </recommendedName>
</protein>
<dbReference type="PANTHER" id="PTHR14269:SF62">
    <property type="entry name" value="CDP-DIACYLGLYCEROL--GLYCEROL-3-PHOSPHATE 3-PHOSPHATIDYLTRANSFERASE 1, CHLOROPLASTIC"/>
    <property type="match status" value="1"/>
</dbReference>
<comment type="catalytic activity">
    <reaction evidence="15">
        <text>a CDP-1,2-diacyl-sn-glycerol + sn-glycerol 3-phosphate = a 1,2-diacyl-sn-glycero-3-phospho-(1'-sn-glycero-3'-phosphate) + CMP + H(+)</text>
        <dbReference type="Rhea" id="RHEA:12593"/>
        <dbReference type="ChEBI" id="CHEBI:15378"/>
        <dbReference type="ChEBI" id="CHEBI:57597"/>
        <dbReference type="ChEBI" id="CHEBI:58332"/>
        <dbReference type="ChEBI" id="CHEBI:60110"/>
        <dbReference type="ChEBI" id="CHEBI:60377"/>
        <dbReference type="EC" id="2.7.8.5"/>
    </reaction>
</comment>
<feature type="transmembrane region" description="Helical" evidence="17">
    <location>
        <begin position="68"/>
        <end position="90"/>
    </location>
</feature>
<dbReference type="EC" id="2.7.8.5" evidence="5"/>
<keyword evidence="10 17" id="KW-1133">Transmembrane helix</keyword>
<keyword evidence="8 16" id="KW-0808">Transferase</keyword>
<evidence type="ECO:0000256" key="7">
    <source>
        <dbReference type="ARBA" id="ARBA00022516"/>
    </source>
</evidence>
<keyword evidence="14" id="KW-1208">Phospholipid metabolism</keyword>
<keyword evidence="19" id="KW-1185">Reference proteome</keyword>
<evidence type="ECO:0000256" key="15">
    <source>
        <dbReference type="ARBA" id="ARBA00048586"/>
    </source>
</evidence>
<evidence type="ECO:0000256" key="6">
    <source>
        <dbReference type="ARBA" id="ARBA00014944"/>
    </source>
</evidence>
<dbReference type="InterPro" id="IPR004570">
    <property type="entry name" value="Phosphatidylglycerol_P_synth"/>
</dbReference>
<dbReference type="PIRSF" id="PIRSF000847">
    <property type="entry name" value="Phos_ph_gly_syn"/>
    <property type="match status" value="1"/>
</dbReference>
<evidence type="ECO:0000256" key="11">
    <source>
        <dbReference type="ARBA" id="ARBA00023098"/>
    </source>
</evidence>
<evidence type="ECO:0000313" key="19">
    <source>
        <dbReference type="Proteomes" id="UP000094622"/>
    </source>
</evidence>
<reference evidence="18 19" key="1">
    <citation type="submission" date="2016-07" db="EMBL/GenBank/DDBJ databases">
        <title>Draft Genome Sequence of Methylobrevis pamukkalensis PK2.</title>
        <authorList>
            <person name="Vasilenko O.V."/>
            <person name="Doronina N.V."/>
            <person name="Shmareva M.N."/>
            <person name="Tarlachkov S.V."/>
            <person name="Mustakhimov I."/>
            <person name="Trotsenko Y.A."/>
        </authorList>
    </citation>
    <scope>NUCLEOTIDE SEQUENCE [LARGE SCALE GENOMIC DNA]</scope>
    <source>
        <strain evidence="18 19">PK2</strain>
    </source>
</reference>
<comment type="similarity">
    <text evidence="4 16">Belongs to the CDP-alcohol phosphatidyltransferase class-I family.</text>
</comment>
<evidence type="ECO:0000256" key="5">
    <source>
        <dbReference type="ARBA" id="ARBA00013170"/>
    </source>
</evidence>
<organism evidence="18 19">
    <name type="scientific">Methylobrevis pamukkalensis</name>
    <dbReference type="NCBI Taxonomy" id="1439726"/>
    <lineage>
        <taxon>Bacteria</taxon>
        <taxon>Pseudomonadati</taxon>
        <taxon>Pseudomonadota</taxon>
        <taxon>Alphaproteobacteria</taxon>
        <taxon>Hyphomicrobiales</taxon>
        <taxon>Pleomorphomonadaceae</taxon>
        <taxon>Methylobrevis</taxon>
    </lineage>
</organism>
<accession>A0A1E3H0R7</accession>
<feature type="transmembrane region" description="Helical" evidence="17">
    <location>
        <begin position="7"/>
        <end position="23"/>
    </location>
</feature>
<name>A0A1E3H0R7_9HYPH</name>
<dbReference type="InterPro" id="IPR043130">
    <property type="entry name" value="CDP-OH_PTrfase_TM_dom"/>
</dbReference>
<sequence>MTIPNIIALLRLVAVPFVILLMIEDRMDLAFLLFVAAGISDAVDGIIARHFDQMSELGAYLDPIADKALLMSIYGTLGYLGVIPAWLVVLVFSRDVLIVGGVVLSWIVGRPVAIEPLMISKANTAAQIAVAALVLAVLAFDWDVPVLVALGTVVVAVLTITSAGAYLVSWARHMGEPAGRE</sequence>